<dbReference type="InterPro" id="IPR004226">
    <property type="entry name" value="TBCA"/>
</dbReference>
<dbReference type="EMBL" id="SHOA02000010">
    <property type="protein sequence ID" value="TDH72298.1"/>
    <property type="molecule type" value="Genomic_DNA"/>
</dbReference>
<dbReference type="PANTHER" id="PTHR21500:SF0">
    <property type="entry name" value="TUBULIN-SPECIFIC CHAPERONE A"/>
    <property type="match status" value="1"/>
</dbReference>
<dbReference type="PANTHER" id="PTHR21500">
    <property type="entry name" value="TUBULIN-SPECIFIC CHAPERONE A"/>
    <property type="match status" value="1"/>
</dbReference>
<dbReference type="Proteomes" id="UP000294530">
    <property type="component" value="Unassembled WGS sequence"/>
</dbReference>
<gene>
    <name evidence="4" type="ORF">CCR75_007769</name>
</gene>
<dbReference type="GO" id="GO:0005829">
    <property type="term" value="C:cytosol"/>
    <property type="evidence" value="ECO:0007669"/>
    <property type="project" value="TreeGrafter"/>
</dbReference>
<sequence length="107" mass="12610">MAERQFKIKVGSLRRLKKDIEYYAEEHAAQLVKIEKMRIEGKDEHDIRKQEEVLVEVEAMQPDCQFRLNEAVSDISNYIEIHRDELKPLEAFIEAQELLAAIPLMQK</sequence>
<evidence type="ECO:0000256" key="3">
    <source>
        <dbReference type="RuleBase" id="RU364030"/>
    </source>
</evidence>
<dbReference type="GeneID" id="94351497"/>
<comment type="caution">
    <text evidence="4">The sequence shown here is derived from an EMBL/GenBank/DDBJ whole genome shotgun (WGS) entry which is preliminary data.</text>
</comment>
<dbReference type="GO" id="GO:0048487">
    <property type="term" value="F:beta-tubulin binding"/>
    <property type="evidence" value="ECO:0007669"/>
    <property type="project" value="InterPro"/>
</dbReference>
<dbReference type="Gene3D" id="1.20.58.90">
    <property type="match status" value="1"/>
</dbReference>
<keyword evidence="2 3" id="KW-0143">Chaperone</keyword>
<keyword evidence="3" id="KW-0206">Cytoskeleton</keyword>
<dbReference type="GO" id="GO:0005874">
    <property type="term" value="C:microtubule"/>
    <property type="evidence" value="ECO:0007669"/>
    <property type="project" value="UniProtKB-KW"/>
</dbReference>
<comment type="subcellular location">
    <subcellularLocation>
        <location evidence="3">Cytoplasm</location>
        <location evidence="3">Cytoskeleton</location>
    </subcellularLocation>
</comment>
<dbReference type="InterPro" id="IPR036126">
    <property type="entry name" value="TBCA_sf"/>
</dbReference>
<keyword evidence="5" id="KW-1185">Reference proteome</keyword>
<accession>A0A976IIB9</accession>
<evidence type="ECO:0000256" key="2">
    <source>
        <dbReference type="ARBA" id="ARBA00023186"/>
    </source>
</evidence>
<protein>
    <recommendedName>
        <fullName evidence="3">Tubulin-specific chaperone A</fullName>
    </recommendedName>
</protein>
<dbReference type="Pfam" id="PF02970">
    <property type="entry name" value="TBCA"/>
    <property type="match status" value="1"/>
</dbReference>
<dbReference type="AlphaFoldDB" id="A0A976IIB9"/>
<proteinExistence type="inferred from homology"/>
<dbReference type="RefSeq" id="XP_067821797.1">
    <property type="nucleotide sequence ID" value="XM_067965826.1"/>
</dbReference>
<evidence type="ECO:0000256" key="1">
    <source>
        <dbReference type="ARBA" id="ARBA00006806"/>
    </source>
</evidence>
<keyword evidence="3" id="KW-0963">Cytoplasm</keyword>
<dbReference type="GO" id="GO:0007021">
    <property type="term" value="P:tubulin complex assembly"/>
    <property type="evidence" value="ECO:0007669"/>
    <property type="project" value="UniProtKB-UniRule"/>
</dbReference>
<dbReference type="SUPFAM" id="SSF46988">
    <property type="entry name" value="Tubulin chaperone cofactor A"/>
    <property type="match status" value="1"/>
</dbReference>
<keyword evidence="3" id="KW-0493">Microtubule</keyword>
<evidence type="ECO:0000313" key="5">
    <source>
        <dbReference type="Proteomes" id="UP000294530"/>
    </source>
</evidence>
<name>A0A976IIB9_BRELC</name>
<evidence type="ECO:0000313" key="4">
    <source>
        <dbReference type="EMBL" id="TDH72298.1"/>
    </source>
</evidence>
<reference evidence="4 5" key="1">
    <citation type="journal article" date="2021" name="Genome Biol.">
        <title>AFLAP: assembly-free linkage analysis pipeline using k-mers from genome sequencing data.</title>
        <authorList>
            <person name="Fletcher K."/>
            <person name="Zhang L."/>
            <person name="Gil J."/>
            <person name="Han R."/>
            <person name="Cavanaugh K."/>
            <person name="Michelmore R."/>
        </authorList>
    </citation>
    <scope>NUCLEOTIDE SEQUENCE [LARGE SCALE GENOMIC DNA]</scope>
    <source>
        <strain evidence="4 5">SF5</strain>
    </source>
</reference>
<comment type="subunit">
    <text evidence="3">Supercomplex made of cofactors A to E. Cofactors A and D function by capturing and stabilizing tubulin in a quasi-native conformation. Cofactor E binds to the cofactor D-tubulin complex; interaction with cofactor C then causes the release of tubulin polypeptides that are committed to the native state.</text>
</comment>
<comment type="similarity">
    <text evidence="1 3">Belongs to the TBCA family.</text>
</comment>
<dbReference type="OrthoDB" id="296187at2759"/>
<dbReference type="GO" id="GO:0007023">
    <property type="term" value="P:post-chaperonin tubulin folding pathway"/>
    <property type="evidence" value="ECO:0007669"/>
    <property type="project" value="UniProtKB-UniRule"/>
</dbReference>
<organism evidence="4 5">
    <name type="scientific">Bremia lactucae</name>
    <name type="common">Lettuce downy mildew</name>
    <dbReference type="NCBI Taxonomy" id="4779"/>
    <lineage>
        <taxon>Eukaryota</taxon>
        <taxon>Sar</taxon>
        <taxon>Stramenopiles</taxon>
        <taxon>Oomycota</taxon>
        <taxon>Peronosporomycetes</taxon>
        <taxon>Peronosporales</taxon>
        <taxon>Peronosporaceae</taxon>
        <taxon>Bremia</taxon>
    </lineage>
</organism>
<dbReference type="KEGG" id="blac:94351497"/>